<evidence type="ECO:0000313" key="2">
    <source>
        <dbReference type="Proteomes" id="UP001187531"/>
    </source>
</evidence>
<protein>
    <submittedName>
        <fullName evidence="1">Uncharacterized protein</fullName>
    </submittedName>
</protein>
<dbReference type="EMBL" id="JAVRJZ010000078">
    <property type="protein sequence ID" value="KAK2703777.1"/>
    <property type="molecule type" value="Genomic_DNA"/>
</dbReference>
<dbReference type="AlphaFoldDB" id="A0AA88HEE3"/>
<organism evidence="1 2">
    <name type="scientific">Artemia franciscana</name>
    <name type="common">Brine shrimp</name>
    <name type="synonym">Artemia sanfranciscana</name>
    <dbReference type="NCBI Taxonomy" id="6661"/>
    <lineage>
        <taxon>Eukaryota</taxon>
        <taxon>Metazoa</taxon>
        <taxon>Ecdysozoa</taxon>
        <taxon>Arthropoda</taxon>
        <taxon>Crustacea</taxon>
        <taxon>Branchiopoda</taxon>
        <taxon>Anostraca</taxon>
        <taxon>Artemiidae</taxon>
        <taxon>Artemia</taxon>
    </lineage>
</organism>
<accession>A0AA88HEE3</accession>
<gene>
    <name evidence="1" type="ORF">QYM36_017907</name>
</gene>
<comment type="caution">
    <text evidence="1">The sequence shown here is derived from an EMBL/GenBank/DDBJ whole genome shotgun (WGS) entry which is preliminary data.</text>
</comment>
<dbReference type="Gene3D" id="2.30.30.140">
    <property type="match status" value="1"/>
</dbReference>
<dbReference type="SUPFAM" id="SSF63748">
    <property type="entry name" value="Tudor/PWWP/MBT"/>
    <property type="match status" value="1"/>
</dbReference>
<name>A0AA88HEE3_ARTSF</name>
<sequence length="152" mass="17311">MVQFQKADLVLALLKGYPLWATRIVSITSQNESLPILCRYTVFYYLSHDFQNVVKANRLSYNDNYSEASKKAKDVNHAFRECESSPDIYRQFLKKKDAKGLGADPTVIASIETSAIRNQLILAQEKVTKLKAGLVKDIEKKAYCFQSKIKAR</sequence>
<evidence type="ECO:0000313" key="1">
    <source>
        <dbReference type="EMBL" id="KAK2703777.1"/>
    </source>
</evidence>
<dbReference type="Proteomes" id="UP001187531">
    <property type="component" value="Unassembled WGS sequence"/>
</dbReference>
<reference evidence="1" key="1">
    <citation type="submission" date="2023-07" db="EMBL/GenBank/DDBJ databases">
        <title>Chromosome-level genome assembly of Artemia franciscana.</title>
        <authorList>
            <person name="Jo E."/>
        </authorList>
    </citation>
    <scope>NUCLEOTIDE SEQUENCE</scope>
    <source>
        <tissue evidence="1">Whole body</tissue>
    </source>
</reference>
<proteinExistence type="predicted"/>
<keyword evidence="2" id="KW-1185">Reference proteome</keyword>